<name>A0ABX0JJ36_9BACL</name>
<evidence type="ECO:0000313" key="2">
    <source>
        <dbReference type="EMBL" id="NHN35419.1"/>
    </source>
</evidence>
<comment type="caution">
    <text evidence="2">The sequence shown here is derived from an EMBL/GenBank/DDBJ whole genome shotgun (WGS) entry which is preliminary data.</text>
</comment>
<keyword evidence="1" id="KW-1133">Transmembrane helix</keyword>
<evidence type="ECO:0000256" key="1">
    <source>
        <dbReference type="SAM" id="Phobius"/>
    </source>
</evidence>
<keyword evidence="1" id="KW-0472">Membrane</keyword>
<dbReference type="Proteomes" id="UP001165962">
    <property type="component" value="Unassembled WGS sequence"/>
</dbReference>
<dbReference type="EMBL" id="JAAOIW010000035">
    <property type="protein sequence ID" value="NHN35419.1"/>
    <property type="molecule type" value="Genomic_DNA"/>
</dbReference>
<gene>
    <name evidence="2" type="ORF">G9U52_37615</name>
</gene>
<feature type="transmembrane region" description="Helical" evidence="1">
    <location>
        <begin position="328"/>
        <end position="349"/>
    </location>
</feature>
<sequence length="526" mass="59506">MENKMVSLRKQFLSRLFIILLLIVAITGIVQIFLIKQQITNTLNEQSNMISSSIAHGIKSTDEAGKSIEHQIDLKLISYAYYIGDLLGNKDWKDITDEELLQIKDRLNLTGISIMAEQGDDIVGVKATDPKEIGFSFKKIGYMDGYNDMRARLDGISPKGVVSYQDKHSHVLPIVQSGSHEANPKFFKYGYYVKPGTHYIISTYIEANEVYQYTATVGPDTWIKKLTDENHYVKEVGVLNPQVFKDPVLAAKLYPPKQKIVFGTFTFGNEKDTAILKGIADAPKMSSYVSKINGGNIYTLFLPIDKERVIYAALDYDRIISPLYRHSIILIVSGIAAMIALFLVTARFFNRIYENIQRIKAQFKSLEEKDFTAISRLTDNSELGSLSESANRTVKSLNEVFLDTSEQASKAHKLSMTLENDANESVQKMFSVSTEMTMYQREIVDDIFYFLDQVELSVKSSDSDEHTQYVLEHLETIREKAKNSSTITTDFTIALSDLLTSLYGQSKEMSDISNILLQNIKEFKLS</sequence>
<reference evidence="2" key="1">
    <citation type="submission" date="2020-03" db="EMBL/GenBank/DDBJ databases">
        <title>Draft sequencing of Paenibacilllus sp. S3N08.</title>
        <authorList>
            <person name="Kim D.-U."/>
        </authorList>
    </citation>
    <scope>NUCLEOTIDE SEQUENCE</scope>
    <source>
        <strain evidence="2">S3N08</strain>
    </source>
</reference>
<feature type="transmembrane region" description="Helical" evidence="1">
    <location>
        <begin position="12"/>
        <end position="34"/>
    </location>
</feature>
<proteinExistence type="predicted"/>
<evidence type="ECO:0000313" key="3">
    <source>
        <dbReference type="Proteomes" id="UP001165962"/>
    </source>
</evidence>
<dbReference type="RefSeq" id="WP_166158227.1">
    <property type="nucleotide sequence ID" value="NZ_JAAOIW010000035.1"/>
</dbReference>
<protein>
    <submittedName>
        <fullName evidence="2">Methyl-accepting chemotaxis protein</fullName>
    </submittedName>
</protein>
<organism evidence="2 3">
    <name type="scientific">Paenibacillus agricola</name>
    <dbReference type="NCBI Taxonomy" id="2716264"/>
    <lineage>
        <taxon>Bacteria</taxon>
        <taxon>Bacillati</taxon>
        <taxon>Bacillota</taxon>
        <taxon>Bacilli</taxon>
        <taxon>Bacillales</taxon>
        <taxon>Paenibacillaceae</taxon>
        <taxon>Paenibacillus</taxon>
    </lineage>
</organism>
<dbReference type="Gene3D" id="6.10.340.10">
    <property type="match status" value="1"/>
</dbReference>
<keyword evidence="3" id="KW-1185">Reference proteome</keyword>
<keyword evidence="1" id="KW-0812">Transmembrane</keyword>
<accession>A0ABX0JJ36</accession>